<feature type="compositionally biased region" description="Polar residues" evidence="1">
    <location>
        <begin position="396"/>
        <end position="405"/>
    </location>
</feature>
<evidence type="ECO:0000259" key="3">
    <source>
        <dbReference type="Pfam" id="PF08646"/>
    </source>
</evidence>
<reference evidence="4" key="1">
    <citation type="submission" date="2023-04" db="EMBL/GenBank/DDBJ databases">
        <authorList>
            <person name="Vijverberg K."/>
            <person name="Xiong W."/>
            <person name="Schranz E."/>
        </authorList>
    </citation>
    <scope>NUCLEOTIDE SEQUENCE</scope>
</reference>
<dbReference type="EMBL" id="OX465086">
    <property type="protein sequence ID" value="CAI9265106.1"/>
    <property type="molecule type" value="Genomic_DNA"/>
</dbReference>
<evidence type="ECO:0000256" key="1">
    <source>
        <dbReference type="SAM" id="MobiDB-lite"/>
    </source>
</evidence>
<dbReference type="InterPro" id="IPR012340">
    <property type="entry name" value="NA-bd_OB-fold"/>
</dbReference>
<name>A0AA35UU53_LACSI</name>
<dbReference type="Pfam" id="PF02721">
    <property type="entry name" value="DUF223"/>
    <property type="match status" value="1"/>
</dbReference>
<sequence>MAERKITFIRDLDNMKDDYTLKVSIIRLWKSFSDGNPTIVRSIEMILMDEMCTKIRASVYPRDFQRFESKLKEDQAVYIRSPTIAPNKYTFKISDVTSKLNFHGRTTVNECLHFQSKTKYGFSFVSFETIISATATSNESIDIIGEVVSLGKLDSRDVSKSLHRLPLQIRNLEGLQVNVTLFGDIAYQLISYLEAHKEVGRVIVLLQFARINVYNATPSVNSYFEQTRMFINANLPEIVTFTDSSKSYSESDDFLNNYKVKNVVDLIEPQEVGQYIIVGTIYGIRQDIDWYYDGCTNCRKKVQTEDLFSGADSGDASVVLKCNGDNCKNKTISSVPRYKIPIRVQDDSGTITLTLFDRDAYRIVKKRARDLIDKIKQAGSPANADDTEIASHEDAISQTGDNLTPTLPDKFEATSPFKYNSPTTVKKKRNVGDTIDVDDYDNDENTNRTPKTNLIPILPSTPYTTGSIAMQTAVTPAPVLIKEIVPEEVIEYSFEERRAGFVFLKVKLQLACNMN</sequence>
<evidence type="ECO:0000313" key="5">
    <source>
        <dbReference type="Proteomes" id="UP001177003"/>
    </source>
</evidence>
<gene>
    <name evidence="4" type="ORF">LSALG_LOCUS5727</name>
</gene>
<evidence type="ECO:0000259" key="2">
    <source>
        <dbReference type="Pfam" id="PF02721"/>
    </source>
</evidence>
<feature type="region of interest" description="Disordered" evidence="1">
    <location>
        <begin position="394"/>
        <end position="425"/>
    </location>
</feature>
<dbReference type="Gene3D" id="2.40.50.140">
    <property type="entry name" value="Nucleic acid-binding proteins"/>
    <property type="match status" value="3"/>
</dbReference>
<dbReference type="InterPro" id="IPR013955">
    <property type="entry name" value="Rep_factor-A_C"/>
</dbReference>
<dbReference type="CDD" id="cd04480">
    <property type="entry name" value="RPA1_DBD_A_like"/>
    <property type="match status" value="1"/>
</dbReference>
<protein>
    <recommendedName>
        <fullName evidence="6">Replication factor A C-terminal domain-containing protein</fullName>
    </recommendedName>
</protein>
<dbReference type="Proteomes" id="UP001177003">
    <property type="component" value="Chromosome 0"/>
</dbReference>
<keyword evidence="5" id="KW-1185">Reference proteome</keyword>
<dbReference type="CDD" id="cd04481">
    <property type="entry name" value="RPA1_DBD_B_like"/>
    <property type="match status" value="1"/>
</dbReference>
<feature type="domain" description="Replication protein A 70 kDa DNA-binding subunit B/D first OB fold" evidence="2">
    <location>
        <begin position="7"/>
        <end position="111"/>
    </location>
</feature>
<dbReference type="AlphaFoldDB" id="A0AA35UU53"/>
<dbReference type="PANTHER" id="PTHR47165">
    <property type="entry name" value="OS03G0429900 PROTEIN"/>
    <property type="match status" value="1"/>
</dbReference>
<dbReference type="SUPFAM" id="SSF50249">
    <property type="entry name" value="Nucleic acid-binding proteins"/>
    <property type="match status" value="3"/>
</dbReference>
<evidence type="ECO:0008006" key="6">
    <source>
        <dbReference type="Google" id="ProtNLM"/>
    </source>
</evidence>
<organism evidence="4 5">
    <name type="scientific">Lactuca saligna</name>
    <name type="common">Willowleaf lettuce</name>
    <dbReference type="NCBI Taxonomy" id="75948"/>
    <lineage>
        <taxon>Eukaryota</taxon>
        <taxon>Viridiplantae</taxon>
        <taxon>Streptophyta</taxon>
        <taxon>Embryophyta</taxon>
        <taxon>Tracheophyta</taxon>
        <taxon>Spermatophyta</taxon>
        <taxon>Magnoliopsida</taxon>
        <taxon>eudicotyledons</taxon>
        <taxon>Gunneridae</taxon>
        <taxon>Pentapetalae</taxon>
        <taxon>asterids</taxon>
        <taxon>campanulids</taxon>
        <taxon>Asterales</taxon>
        <taxon>Asteraceae</taxon>
        <taxon>Cichorioideae</taxon>
        <taxon>Cichorieae</taxon>
        <taxon>Lactucinae</taxon>
        <taxon>Lactuca</taxon>
    </lineage>
</organism>
<dbReference type="InterPro" id="IPR003871">
    <property type="entry name" value="RFA1B/D_OB_1st"/>
</dbReference>
<accession>A0AA35UU53</accession>
<feature type="domain" description="Replication factor A C-terminal" evidence="3">
    <location>
        <begin position="277"/>
        <end position="377"/>
    </location>
</feature>
<dbReference type="Pfam" id="PF08646">
    <property type="entry name" value="Rep_fac-A_C"/>
    <property type="match status" value="1"/>
</dbReference>
<dbReference type="PANTHER" id="PTHR47165:SF4">
    <property type="entry name" value="OS03G0429900 PROTEIN"/>
    <property type="match status" value="1"/>
</dbReference>
<evidence type="ECO:0000313" key="4">
    <source>
        <dbReference type="EMBL" id="CAI9265106.1"/>
    </source>
</evidence>
<proteinExistence type="predicted"/>